<comment type="caution">
    <text evidence="3">The sequence shown here is derived from an EMBL/GenBank/DDBJ whole genome shotgun (WGS) entry which is preliminary data.</text>
</comment>
<dbReference type="EMBL" id="CAJOBJ010234860">
    <property type="protein sequence ID" value="CAF5062902.1"/>
    <property type="molecule type" value="Genomic_DNA"/>
</dbReference>
<organism evidence="3 4">
    <name type="scientific">Rotaria magnacalcarata</name>
    <dbReference type="NCBI Taxonomy" id="392030"/>
    <lineage>
        <taxon>Eukaryota</taxon>
        <taxon>Metazoa</taxon>
        <taxon>Spiralia</taxon>
        <taxon>Gnathifera</taxon>
        <taxon>Rotifera</taxon>
        <taxon>Eurotatoria</taxon>
        <taxon>Bdelloidea</taxon>
        <taxon>Philodinida</taxon>
        <taxon>Philodinidae</taxon>
        <taxon>Rotaria</taxon>
    </lineage>
</organism>
<sequence>IQTETNNNLKRISFAFDLIHSQTNTDHNYGERTTTTAAAASAGSTWPNESSAADAQPPSSPTMQPGTAPTLYR</sequence>
<feature type="non-terminal residue" evidence="3">
    <location>
        <position position="1"/>
    </location>
</feature>
<dbReference type="Proteomes" id="UP000681720">
    <property type="component" value="Unassembled WGS sequence"/>
</dbReference>
<feature type="non-terminal residue" evidence="3">
    <location>
        <position position="73"/>
    </location>
</feature>
<accession>A0A8S3EBR5</accession>
<name>A0A8S3EBR5_9BILA</name>
<gene>
    <name evidence="2" type="ORF">BYL167_LOCUS51749</name>
    <name evidence="3" type="ORF">GIL414_LOCUS60639</name>
</gene>
<dbReference type="AlphaFoldDB" id="A0A8S3EBR5"/>
<dbReference type="EMBL" id="CAJOBH010164644">
    <property type="protein sequence ID" value="CAF4890693.1"/>
    <property type="molecule type" value="Genomic_DNA"/>
</dbReference>
<evidence type="ECO:0000313" key="2">
    <source>
        <dbReference type="EMBL" id="CAF4890693.1"/>
    </source>
</evidence>
<feature type="region of interest" description="Disordered" evidence="1">
    <location>
        <begin position="23"/>
        <end position="73"/>
    </location>
</feature>
<protein>
    <submittedName>
        <fullName evidence="3">Uncharacterized protein</fullName>
    </submittedName>
</protein>
<evidence type="ECO:0000313" key="3">
    <source>
        <dbReference type="EMBL" id="CAF5062902.1"/>
    </source>
</evidence>
<dbReference type="Proteomes" id="UP000681967">
    <property type="component" value="Unassembled WGS sequence"/>
</dbReference>
<reference evidence="3" key="1">
    <citation type="submission" date="2021-02" db="EMBL/GenBank/DDBJ databases">
        <authorList>
            <person name="Nowell W R."/>
        </authorList>
    </citation>
    <scope>NUCLEOTIDE SEQUENCE</scope>
</reference>
<evidence type="ECO:0000313" key="4">
    <source>
        <dbReference type="Proteomes" id="UP000681720"/>
    </source>
</evidence>
<feature type="compositionally biased region" description="Low complexity" evidence="1">
    <location>
        <begin position="33"/>
        <end position="57"/>
    </location>
</feature>
<evidence type="ECO:0000256" key="1">
    <source>
        <dbReference type="SAM" id="MobiDB-lite"/>
    </source>
</evidence>
<proteinExistence type="predicted"/>